<dbReference type="AlphaFoldDB" id="A0A1E5L6I7"/>
<dbReference type="Pfam" id="PF08183">
    <property type="entry name" value="SpoV"/>
    <property type="match status" value="1"/>
</dbReference>
<dbReference type="RefSeq" id="WP_069701843.1">
    <property type="nucleotide sequence ID" value="NZ_MJAT01000012.1"/>
</dbReference>
<comment type="caution">
    <text evidence="1">The sequence shown here is derived from an EMBL/GenBank/DDBJ whole genome shotgun (WGS) entry which is preliminary data.</text>
</comment>
<dbReference type="STRING" id="1390249.BHU72_02975"/>
<protein>
    <submittedName>
        <fullName evidence="1">Stage V sporulation protein M</fullName>
    </submittedName>
</protein>
<dbReference type="NCBIfam" id="NF033436">
    <property type="entry name" value="SpoVM_broad"/>
    <property type="match status" value="1"/>
</dbReference>
<name>A0A1E5L6I7_9FIRM</name>
<dbReference type="InterPro" id="IPR012609">
    <property type="entry name" value="Spore_V_M"/>
</dbReference>
<evidence type="ECO:0000313" key="2">
    <source>
        <dbReference type="Proteomes" id="UP000095255"/>
    </source>
</evidence>
<keyword evidence="2" id="KW-1185">Reference proteome</keyword>
<organism evidence="1 2">
    <name type="scientific">Desulfuribacillus stibiiarsenatis</name>
    <dbReference type="NCBI Taxonomy" id="1390249"/>
    <lineage>
        <taxon>Bacteria</taxon>
        <taxon>Bacillati</taxon>
        <taxon>Bacillota</taxon>
        <taxon>Desulfuribacillia</taxon>
        <taxon>Desulfuribacillales</taxon>
        <taxon>Desulfuribacillaceae</taxon>
        <taxon>Desulfuribacillus</taxon>
    </lineage>
</organism>
<proteinExistence type="predicted"/>
<dbReference type="EMBL" id="MJAT01000012">
    <property type="protein sequence ID" value="OEH85760.1"/>
    <property type="molecule type" value="Genomic_DNA"/>
</dbReference>
<evidence type="ECO:0000313" key="1">
    <source>
        <dbReference type="EMBL" id="OEH85760.1"/>
    </source>
</evidence>
<dbReference type="Proteomes" id="UP000095255">
    <property type="component" value="Unassembled WGS sequence"/>
</dbReference>
<accession>A0A1E5L6I7</accession>
<gene>
    <name evidence="1" type="ORF">BHU72_02975</name>
</gene>
<sequence>MRFYTIKLPRFLGGIVKSFISMFQKSG</sequence>
<reference evidence="1 2" key="1">
    <citation type="submission" date="2016-09" db="EMBL/GenBank/DDBJ databases">
        <title>Desulfuribacillus arsenicus sp. nov., an obligately anaerobic, dissimilatory arsenic- and antimonate-reducing bacterium isolated from anoxic sediments.</title>
        <authorList>
            <person name="Abin C.A."/>
            <person name="Hollibaugh J.T."/>
        </authorList>
    </citation>
    <scope>NUCLEOTIDE SEQUENCE [LARGE SCALE GENOMIC DNA]</scope>
    <source>
        <strain evidence="1 2">MLFW-2</strain>
    </source>
</reference>